<feature type="chain" id="PRO_5008109545" evidence="1">
    <location>
        <begin position="23"/>
        <end position="106"/>
    </location>
</feature>
<evidence type="ECO:0000313" key="3">
    <source>
        <dbReference type="EnsemblFungi" id="PTTG_12097-t43_1-p1"/>
    </source>
</evidence>
<dbReference type="Proteomes" id="UP000005240">
    <property type="component" value="Unassembled WGS sequence"/>
</dbReference>
<dbReference type="AlphaFoldDB" id="A0A180G2R8"/>
<evidence type="ECO:0000256" key="1">
    <source>
        <dbReference type="SAM" id="SignalP"/>
    </source>
</evidence>
<protein>
    <submittedName>
        <fullName evidence="2 3">Uncharacterized protein</fullName>
    </submittedName>
</protein>
<sequence>MFSHKLIFVAAIILMTAKNTESASMGPECAQYAADQNQCNKAIDKIKIDGEKLPSTETEVRTISDSCMLYIFNENQASCYPEATERRSCCTFQAMSRQGWFSRHNE</sequence>
<proteinExistence type="predicted"/>
<organism evidence="2">
    <name type="scientific">Puccinia triticina (isolate 1-1 / race 1 (BBBD))</name>
    <name type="common">Brown leaf rust fungus</name>
    <dbReference type="NCBI Taxonomy" id="630390"/>
    <lineage>
        <taxon>Eukaryota</taxon>
        <taxon>Fungi</taxon>
        <taxon>Dikarya</taxon>
        <taxon>Basidiomycota</taxon>
        <taxon>Pucciniomycotina</taxon>
        <taxon>Pucciniomycetes</taxon>
        <taxon>Pucciniales</taxon>
        <taxon>Pucciniaceae</taxon>
        <taxon>Puccinia</taxon>
    </lineage>
</organism>
<keyword evidence="1" id="KW-0732">Signal</keyword>
<reference evidence="3" key="4">
    <citation type="submission" date="2025-05" db="UniProtKB">
        <authorList>
            <consortium name="EnsemblFungi"/>
        </authorList>
    </citation>
    <scope>IDENTIFICATION</scope>
    <source>
        <strain evidence="3">isolate 1-1 / race 1 (BBBD)</strain>
    </source>
</reference>
<reference evidence="2" key="2">
    <citation type="submission" date="2016-05" db="EMBL/GenBank/DDBJ databases">
        <title>Comparative analysis highlights variable genome content of wheat rusts and divergence of the mating loci.</title>
        <authorList>
            <person name="Cuomo C.A."/>
            <person name="Bakkeren G."/>
            <person name="Szabo L."/>
            <person name="Khalil H."/>
            <person name="Joly D."/>
            <person name="Goldberg J."/>
            <person name="Young S."/>
            <person name="Zeng Q."/>
            <person name="Fellers J."/>
        </authorList>
    </citation>
    <scope>NUCLEOTIDE SEQUENCE [LARGE SCALE GENOMIC DNA]</scope>
    <source>
        <strain evidence="2">1-1 BBBD Race 1</strain>
    </source>
</reference>
<evidence type="ECO:0000313" key="2">
    <source>
        <dbReference type="EMBL" id="OAV86996.1"/>
    </source>
</evidence>
<dbReference type="EMBL" id="ADAS02000658">
    <property type="protein sequence ID" value="OAV86996.1"/>
    <property type="molecule type" value="Genomic_DNA"/>
</dbReference>
<gene>
    <name evidence="2" type="ORF">PTTG_12097</name>
</gene>
<dbReference type="VEuPathDB" id="FungiDB:PTTG_12097"/>
<accession>A0A180G2R8</accession>
<feature type="signal peptide" evidence="1">
    <location>
        <begin position="1"/>
        <end position="22"/>
    </location>
</feature>
<reference evidence="2" key="1">
    <citation type="submission" date="2009-11" db="EMBL/GenBank/DDBJ databases">
        <authorList>
            <consortium name="The Broad Institute Genome Sequencing Platform"/>
            <person name="Ward D."/>
            <person name="Feldgarden M."/>
            <person name="Earl A."/>
            <person name="Young S.K."/>
            <person name="Zeng Q."/>
            <person name="Koehrsen M."/>
            <person name="Alvarado L."/>
            <person name="Berlin A."/>
            <person name="Bochicchio J."/>
            <person name="Borenstein D."/>
            <person name="Chapman S.B."/>
            <person name="Chen Z."/>
            <person name="Engels R."/>
            <person name="Freedman E."/>
            <person name="Gellesch M."/>
            <person name="Goldberg J."/>
            <person name="Griggs A."/>
            <person name="Gujja S."/>
            <person name="Heilman E."/>
            <person name="Heiman D."/>
            <person name="Hepburn T."/>
            <person name="Howarth C."/>
            <person name="Jen D."/>
            <person name="Larson L."/>
            <person name="Lewis B."/>
            <person name="Mehta T."/>
            <person name="Park D."/>
            <person name="Pearson M."/>
            <person name="Roberts A."/>
            <person name="Saif S."/>
            <person name="Shea T."/>
            <person name="Shenoy N."/>
            <person name="Sisk P."/>
            <person name="Stolte C."/>
            <person name="Sykes S."/>
            <person name="Thomson T."/>
            <person name="Walk T."/>
            <person name="White J."/>
            <person name="Yandava C."/>
            <person name="Izard J."/>
            <person name="Baranova O.V."/>
            <person name="Blanton J.M."/>
            <person name="Tanner A.C."/>
            <person name="Dewhirst F.E."/>
            <person name="Haas B."/>
            <person name="Nusbaum C."/>
            <person name="Birren B."/>
        </authorList>
    </citation>
    <scope>NUCLEOTIDE SEQUENCE [LARGE SCALE GENOMIC DNA]</scope>
    <source>
        <strain evidence="2">1-1 BBBD Race 1</strain>
    </source>
</reference>
<reference evidence="3 4" key="3">
    <citation type="journal article" date="2017" name="G3 (Bethesda)">
        <title>Comparative analysis highlights variable genome content of wheat rusts and divergence of the mating loci.</title>
        <authorList>
            <person name="Cuomo C.A."/>
            <person name="Bakkeren G."/>
            <person name="Khalil H.B."/>
            <person name="Panwar V."/>
            <person name="Joly D."/>
            <person name="Linning R."/>
            <person name="Sakthikumar S."/>
            <person name="Song X."/>
            <person name="Adiconis X."/>
            <person name="Fan L."/>
            <person name="Goldberg J.M."/>
            <person name="Levin J.Z."/>
            <person name="Young S."/>
            <person name="Zeng Q."/>
            <person name="Anikster Y."/>
            <person name="Bruce M."/>
            <person name="Wang M."/>
            <person name="Yin C."/>
            <person name="McCallum B."/>
            <person name="Szabo L.J."/>
            <person name="Hulbert S."/>
            <person name="Chen X."/>
            <person name="Fellers J.P."/>
        </authorList>
    </citation>
    <scope>NUCLEOTIDE SEQUENCE</scope>
    <source>
        <strain evidence="3">isolate 1-1 / race 1 (BBBD)</strain>
        <strain evidence="4">Isolate 1-1 / race 1 (BBBD)</strain>
    </source>
</reference>
<dbReference type="EnsemblFungi" id="PTTG_12097-t43_1">
    <property type="protein sequence ID" value="PTTG_12097-t43_1-p1"/>
    <property type="gene ID" value="PTTG_12097"/>
</dbReference>
<evidence type="ECO:0000313" key="4">
    <source>
        <dbReference type="Proteomes" id="UP000005240"/>
    </source>
</evidence>
<keyword evidence="4" id="KW-1185">Reference proteome</keyword>
<name>A0A180G2R8_PUCT1</name>